<protein>
    <submittedName>
        <fullName evidence="8">Uncharacterized protein</fullName>
    </submittedName>
</protein>
<evidence type="ECO:0000256" key="1">
    <source>
        <dbReference type="ARBA" id="ARBA00004496"/>
    </source>
</evidence>
<sequence length="109" mass="11840">MRAGSYRSLFHSEQLVSGKEDAANNYARGRYSVGPEVLDLVLERIRKLASGSLLLPGPFRVPGVPGDPPSQHQHFLPPLHHPASTLKPPVHAHAQSWAGPYTGTANLPY</sequence>
<reference evidence="8" key="1">
    <citation type="submission" date="2022-03" db="EMBL/GenBank/DDBJ databases">
        <title>Genomic analyses of argali, domestic sheep and their hybrids provide insights into chromosomal evolution, heterosis and genetic basis of agronomic traits.</title>
        <authorList>
            <person name="Li M."/>
        </authorList>
    </citation>
    <scope>NUCLEOTIDE SEQUENCE</scope>
    <source>
        <strain evidence="8">CAU-MHL-2022a</strain>
        <tissue evidence="8">Skin</tissue>
    </source>
</reference>
<evidence type="ECO:0000256" key="4">
    <source>
        <dbReference type="ARBA" id="ARBA00022701"/>
    </source>
</evidence>
<evidence type="ECO:0000313" key="8">
    <source>
        <dbReference type="EMBL" id="KAI4538161.1"/>
    </source>
</evidence>
<keyword evidence="4" id="KW-0493">Microtubule</keyword>
<dbReference type="GO" id="GO:0005737">
    <property type="term" value="C:cytoplasm"/>
    <property type="evidence" value="ECO:0007669"/>
    <property type="project" value="UniProtKB-SubCell"/>
</dbReference>
<keyword evidence="3" id="KW-0963">Cytoplasm</keyword>
<proteinExistence type="inferred from homology"/>
<dbReference type="GO" id="GO:0007017">
    <property type="term" value="P:microtubule-based process"/>
    <property type="evidence" value="ECO:0007669"/>
    <property type="project" value="InterPro"/>
</dbReference>
<dbReference type="EMBL" id="JAKZEL010000013">
    <property type="protein sequence ID" value="KAI4538161.1"/>
    <property type="molecule type" value="Genomic_DNA"/>
</dbReference>
<dbReference type="AlphaFoldDB" id="A0AAD4U2V7"/>
<dbReference type="GO" id="GO:0005874">
    <property type="term" value="C:microtubule"/>
    <property type="evidence" value="ECO:0007669"/>
    <property type="project" value="UniProtKB-KW"/>
</dbReference>
<evidence type="ECO:0000256" key="6">
    <source>
        <dbReference type="ARBA" id="ARBA00023134"/>
    </source>
</evidence>
<name>A0AAD4U2V7_OVIAM</name>
<comment type="subcellular location">
    <subcellularLocation>
        <location evidence="1">Cytoplasm</location>
    </subcellularLocation>
</comment>
<feature type="compositionally biased region" description="Low complexity" evidence="7">
    <location>
        <begin position="69"/>
        <end position="82"/>
    </location>
</feature>
<accession>A0AAD4U2V7</accession>
<gene>
    <name evidence="8" type="ORF">MG293_011564</name>
</gene>
<dbReference type="Proteomes" id="UP001214576">
    <property type="component" value="Unassembled WGS sequence"/>
</dbReference>
<evidence type="ECO:0000256" key="2">
    <source>
        <dbReference type="ARBA" id="ARBA00009636"/>
    </source>
</evidence>
<dbReference type="Gene3D" id="3.40.50.1440">
    <property type="entry name" value="Tubulin/FtsZ, GTPase domain"/>
    <property type="match status" value="1"/>
</dbReference>
<dbReference type="GO" id="GO:0005525">
    <property type="term" value="F:GTP binding"/>
    <property type="evidence" value="ECO:0007669"/>
    <property type="project" value="UniProtKB-KW"/>
</dbReference>
<dbReference type="PANTHER" id="PTHR11588">
    <property type="entry name" value="TUBULIN"/>
    <property type="match status" value="1"/>
</dbReference>
<evidence type="ECO:0000256" key="7">
    <source>
        <dbReference type="SAM" id="MobiDB-lite"/>
    </source>
</evidence>
<dbReference type="InterPro" id="IPR036525">
    <property type="entry name" value="Tubulin/FtsZ_GTPase_sf"/>
</dbReference>
<keyword evidence="5" id="KW-0547">Nucleotide-binding</keyword>
<comment type="caution">
    <text evidence="8">The sequence shown here is derived from an EMBL/GenBank/DDBJ whole genome shotgun (WGS) entry which is preliminary data.</text>
</comment>
<dbReference type="PRINTS" id="PR01161">
    <property type="entry name" value="TUBULIN"/>
</dbReference>
<comment type="similarity">
    <text evidence="2">Belongs to the tubulin family.</text>
</comment>
<dbReference type="SUPFAM" id="SSF52490">
    <property type="entry name" value="Tubulin nucleotide-binding domain-like"/>
    <property type="match status" value="1"/>
</dbReference>
<evidence type="ECO:0000256" key="5">
    <source>
        <dbReference type="ARBA" id="ARBA00022741"/>
    </source>
</evidence>
<dbReference type="InterPro" id="IPR000217">
    <property type="entry name" value="Tubulin"/>
</dbReference>
<keyword evidence="6" id="KW-0342">GTP-binding</keyword>
<keyword evidence="9" id="KW-1185">Reference proteome</keyword>
<evidence type="ECO:0000256" key="3">
    <source>
        <dbReference type="ARBA" id="ARBA00022490"/>
    </source>
</evidence>
<evidence type="ECO:0000313" key="9">
    <source>
        <dbReference type="Proteomes" id="UP001214576"/>
    </source>
</evidence>
<feature type="region of interest" description="Disordered" evidence="7">
    <location>
        <begin position="63"/>
        <end position="109"/>
    </location>
</feature>
<organism evidence="8 9">
    <name type="scientific">Ovis ammon polii</name>
    <dbReference type="NCBI Taxonomy" id="230172"/>
    <lineage>
        <taxon>Eukaryota</taxon>
        <taxon>Metazoa</taxon>
        <taxon>Chordata</taxon>
        <taxon>Craniata</taxon>
        <taxon>Vertebrata</taxon>
        <taxon>Euteleostomi</taxon>
        <taxon>Mammalia</taxon>
        <taxon>Eutheria</taxon>
        <taxon>Laurasiatheria</taxon>
        <taxon>Artiodactyla</taxon>
        <taxon>Ruminantia</taxon>
        <taxon>Pecora</taxon>
        <taxon>Bovidae</taxon>
        <taxon>Caprinae</taxon>
        <taxon>Ovis</taxon>
    </lineage>
</organism>